<feature type="transmembrane region" description="Helical" evidence="1">
    <location>
        <begin position="141"/>
        <end position="161"/>
    </location>
</feature>
<keyword evidence="3" id="KW-1185">Reference proteome</keyword>
<dbReference type="RefSeq" id="WP_345233922.1">
    <property type="nucleotide sequence ID" value="NZ_BAABGZ010000010.1"/>
</dbReference>
<name>A0ABP8I2H8_9BACT</name>
<evidence type="ECO:0008006" key="4">
    <source>
        <dbReference type="Google" id="ProtNLM"/>
    </source>
</evidence>
<keyword evidence="1" id="KW-1133">Transmembrane helix</keyword>
<evidence type="ECO:0000256" key="1">
    <source>
        <dbReference type="SAM" id="Phobius"/>
    </source>
</evidence>
<dbReference type="EMBL" id="BAABGZ010000010">
    <property type="protein sequence ID" value="GAA4350032.1"/>
    <property type="molecule type" value="Genomic_DNA"/>
</dbReference>
<organism evidence="2 3">
    <name type="scientific">Hymenobacter saemangeumensis</name>
    <dbReference type="NCBI Taxonomy" id="1084522"/>
    <lineage>
        <taxon>Bacteria</taxon>
        <taxon>Pseudomonadati</taxon>
        <taxon>Bacteroidota</taxon>
        <taxon>Cytophagia</taxon>
        <taxon>Cytophagales</taxon>
        <taxon>Hymenobacteraceae</taxon>
        <taxon>Hymenobacter</taxon>
    </lineage>
</organism>
<evidence type="ECO:0000313" key="2">
    <source>
        <dbReference type="EMBL" id="GAA4350032.1"/>
    </source>
</evidence>
<proteinExistence type="predicted"/>
<sequence length="305" mass="32517">MRLITVRTPAGEGKEVVKIALAQGIGEAVVSMATLHRAGEGEVSQDVVDLATATPLAKQFIEALLEAPFYNPTTFSFTIRHPESLFGSKPPKDEAHPIARPTTDVYQELYQFIKVTYSLAGRVFISAVLLAYGMVENFLPIIIAGLLFLPFHHHLLGIALGGVTKEWRFLGQAALALVVSTLLIFLAGICVALVCEPPMLFELKGSMLAGIVLAAVIGVAAALASIDDAGRRELIGLAATAHISIYPAWIGLQLVYGEADSHKIVEHLVSFLINVGVLSGAAFLTYTLTGMKGSGIRRFIKGLAA</sequence>
<comment type="caution">
    <text evidence="2">The sequence shown here is derived from an EMBL/GenBank/DDBJ whole genome shotgun (WGS) entry which is preliminary data.</text>
</comment>
<feature type="transmembrane region" description="Helical" evidence="1">
    <location>
        <begin position="268"/>
        <end position="288"/>
    </location>
</feature>
<gene>
    <name evidence="2" type="ORF">GCM10023185_07300</name>
</gene>
<feature type="transmembrane region" description="Helical" evidence="1">
    <location>
        <begin position="173"/>
        <end position="194"/>
    </location>
</feature>
<feature type="transmembrane region" description="Helical" evidence="1">
    <location>
        <begin position="115"/>
        <end position="135"/>
    </location>
</feature>
<protein>
    <recommendedName>
        <fullName evidence="4">Threonine/serine exporter family protein</fullName>
    </recommendedName>
</protein>
<evidence type="ECO:0000313" key="3">
    <source>
        <dbReference type="Proteomes" id="UP001501153"/>
    </source>
</evidence>
<keyword evidence="1" id="KW-0472">Membrane</keyword>
<reference evidence="3" key="1">
    <citation type="journal article" date="2019" name="Int. J. Syst. Evol. Microbiol.">
        <title>The Global Catalogue of Microorganisms (GCM) 10K type strain sequencing project: providing services to taxonomists for standard genome sequencing and annotation.</title>
        <authorList>
            <consortium name="The Broad Institute Genomics Platform"/>
            <consortium name="The Broad Institute Genome Sequencing Center for Infectious Disease"/>
            <person name="Wu L."/>
            <person name="Ma J."/>
        </authorList>
    </citation>
    <scope>NUCLEOTIDE SEQUENCE [LARGE SCALE GENOMIC DNA]</scope>
    <source>
        <strain evidence="3">JCM 17923</strain>
    </source>
</reference>
<feature type="transmembrane region" description="Helical" evidence="1">
    <location>
        <begin position="234"/>
        <end position="256"/>
    </location>
</feature>
<feature type="transmembrane region" description="Helical" evidence="1">
    <location>
        <begin position="206"/>
        <end position="227"/>
    </location>
</feature>
<dbReference type="Proteomes" id="UP001501153">
    <property type="component" value="Unassembled WGS sequence"/>
</dbReference>
<accession>A0ABP8I2H8</accession>
<keyword evidence="1" id="KW-0812">Transmembrane</keyword>